<protein>
    <submittedName>
        <fullName evidence="6">Uncharacterized protein</fullName>
    </submittedName>
</protein>
<evidence type="ECO:0000256" key="5">
    <source>
        <dbReference type="PIRSR" id="PIRSR601344-1"/>
    </source>
</evidence>
<reference evidence="6 7" key="1">
    <citation type="journal article" date="2024" name="Science">
        <title>Giant polyketide synthase enzymes in the biosynthesis of giant marine polyether toxins.</title>
        <authorList>
            <person name="Fallon T.R."/>
            <person name="Shende V.V."/>
            <person name="Wierzbicki I.H."/>
            <person name="Pendleton A.L."/>
            <person name="Watervoot N.F."/>
            <person name="Auber R.P."/>
            <person name="Gonzalez D.J."/>
            <person name="Wisecaver J.H."/>
            <person name="Moore B.S."/>
        </authorList>
    </citation>
    <scope>NUCLEOTIDE SEQUENCE [LARGE SCALE GENOMIC DNA]</scope>
    <source>
        <strain evidence="6 7">12B1</strain>
    </source>
</reference>
<comment type="subcellular location">
    <subcellularLocation>
        <location evidence="1">Plastid</location>
        <location evidence="1">Chloroplast</location>
    </subcellularLocation>
</comment>
<evidence type="ECO:0000313" key="6">
    <source>
        <dbReference type="EMBL" id="KAL1498680.1"/>
    </source>
</evidence>
<evidence type="ECO:0000256" key="1">
    <source>
        <dbReference type="ARBA" id="ARBA00004229"/>
    </source>
</evidence>
<evidence type="ECO:0000313" key="7">
    <source>
        <dbReference type="Proteomes" id="UP001515480"/>
    </source>
</evidence>
<dbReference type="Pfam" id="PF00504">
    <property type="entry name" value="Chloroa_b-bind"/>
    <property type="match status" value="1"/>
</dbReference>
<name>A0AB34IHB8_PRYPA</name>
<dbReference type="SUPFAM" id="SSF103511">
    <property type="entry name" value="Chlorophyll a-b binding protein"/>
    <property type="match status" value="1"/>
</dbReference>
<keyword evidence="5" id="KW-0157">Chromophore</keyword>
<keyword evidence="2" id="KW-0150">Chloroplast</keyword>
<feature type="binding site" evidence="5">
    <location>
        <position position="116"/>
    </location>
    <ligand>
        <name>chlorophyll a</name>
        <dbReference type="ChEBI" id="CHEBI:58416"/>
        <label>1</label>
    </ligand>
</feature>
<dbReference type="Proteomes" id="UP001515480">
    <property type="component" value="Unassembled WGS sequence"/>
</dbReference>
<sequence length="267" mass="29351">MLSLVATPLSLVQTGAMPMHHTLAPMSDVFMGAKAKPKPKKTASAAPAAPKKKITTLKTIGTYIDVTGKEYQEANVFIPQFDEIGVLPPIGRWDPLKIREQGPERYRRFVEMEIKHGRMAMAAFLGVVTTYSGMRFPGYLSVAQDIKFSDIPGGAIASWAALPSSAWLQIILFITFCEVYLLKQSPDKAPGDVVPEGFWWARYPDGYDIWLGDTSAKQVGEDELFLGKTWKLNAERNNGRAAMMGITGMVVHESLTGNPVFPIGESL</sequence>
<keyword evidence="5" id="KW-0148">Chlorophyll</keyword>
<keyword evidence="7" id="KW-1185">Reference proteome</keyword>
<keyword evidence="4" id="KW-0934">Plastid</keyword>
<feature type="binding site" evidence="5">
    <location>
        <position position="113"/>
    </location>
    <ligand>
        <name>chlorophyll a</name>
        <dbReference type="ChEBI" id="CHEBI:58416"/>
        <label>1</label>
    </ligand>
</feature>
<dbReference type="EMBL" id="JBGBPQ010000027">
    <property type="protein sequence ID" value="KAL1498680.1"/>
    <property type="molecule type" value="Genomic_DNA"/>
</dbReference>
<organism evidence="6 7">
    <name type="scientific">Prymnesium parvum</name>
    <name type="common">Toxic golden alga</name>
    <dbReference type="NCBI Taxonomy" id="97485"/>
    <lineage>
        <taxon>Eukaryota</taxon>
        <taxon>Haptista</taxon>
        <taxon>Haptophyta</taxon>
        <taxon>Prymnesiophyceae</taxon>
        <taxon>Prymnesiales</taxon>
        <taxon>Prymnesiaceae</taxon>
        <taxon>Prymnesium</taxon>
    </lineage>
</organism>
<dbReference type="GO" id="GO:0016168">
    <property type="term" value="F:chlorophyll binding"/>
    <property type="evidence" value="ECO:0007669"/>
    <property type="project" value="UniProtKB-KW"/>
</dbReference>
<evidence type="ECO:0000256" key="2">
    <source>
        <dbReference type="ARBA" id="ARBA00022528"/>
    </source>
</evidence>
<feature type="binding site" evidence="5">
    <location>
        <position position="235"/>
    </location>
    <ligand>
        <name>chlorophyll a</name>
        <dbReference type="ChEBI" id="CHEBI:58416"/>
        <label>1</label>
    </ligand>
</feature>
<dbReference type="PANTHER" id="PTHR21649">
    <property type="entry name" value="CHLOROPHYLL A/B BINDING PROTEIN"/>
    <property type="match status" value="1"/>
</dbReference>
<feature type="binding site" description="axial binding residue" evidence="5">
    <location>
        <position position="118"/>
    </location>
    <ligand>
        <name>chlorophyll b</name>
        <dbReference type="ChEBI" id="CHEBI:61721"/>
        <label>1</label>
    </ligand>
    <ligandPart>
        <name>Mg</name>
        <dbReference type="ChEBI" id="CHEBI:25107"/>
    </ligandPart>
</feature>
<gene>
    <name evidence="6" type="ORF">AB1Y20_013992</name>
</gene>
<dbReference type="GO" id="GO:0016020">
    <property type="term" value="C:membrane"/>
    <property type="evidence" value="ECO:0007669"/>
    <property type="project" value="InterPro"/>
</dbReference>
<feature type="binding site" evidence="5">
    <location>
        <position position="240"/>
    </location>
    <ligand>
        <name>chlorophyll a</name>
        <dbReference type="ChEBI" id="CHEBI:58416"/>
        <label>1</label>
    </ligand>
</feature>
<evidence type="ECO:0000256" key="4">
    <source>
        <dbReference type="ARBA" id="ARBA00022640"/>
    </source>
</evidence>
<keyword evidence="3" id="KW-0602">Photosynthesis</keyword>
<dbReference type="AlphaFoldDB" id="A0AB34IHB8"/>
<dbReference type="GO" id="GO:0009765">
    <property type="term" value="P:photosynthesis, light harvesting"/>
    <property type="evidence" value="ECO:0007669"/>
    <property type="project" value="InterPro"/>
</dbReference>
<comment type="caution">
    <text evidence="6">The sequence shown here is derived from an EMBL/GenBank/DDBJ whole genome shotgun (WGS) entry which is preliminary data.</text>
</comment>
<feature type="binding site" evidence="5">
    <location>
        <position position="93"/>
    </location>
    <ligand>
        <name>chlorophyll a</name>
        <dbReference type="ChEBI" id="CHEBI:58416"/>
        <label>1</label>
    </ligand>
</feature>
<feature type="binding site" evidence="5">
    <location>
        <position position="238"/>
    </location>
    <ligand>
        <name>chlorophyll a</name>
        <dbReference type="ChEBI" id="CHEBI:58416"/>
        <label>1</label>
    </ligand>
</feature>
<dbReference type="GO" id="GO:0009507">
    <property type="term" value="C:chloroplast"/>
    <property type="evidence" value="ECO:0007669"/>
    <property type="project" value="UniProtKB-SubCell"/>
</dbReference>
<proteinExistence type="predicted"/>
<accession>A0AB34IHB8</accession>
<dbReference type="Gene3D" id="1.10.3460.10">
    <property type="entry name" value="Chlorophyll a/b binding protein domain"/>
    <property type="match status" value="1"/>
</dbReference>
<dbReference type="InterPro" id="IPR001344">
    <property type="entry name" value="Chloro_AB-bd_pln"/>
</dbReference>
<dbReference type="InterPro" id="IPR022796">
    <property type="entry name" value="Chloroa_b-bind"/>
</dbReference>
<evidence type="ECO:0000256" key="3">
    <source>
        <dbReference type="ARBA" id="ARBA00022531"/>
    </source>
</evidence>